<dbReference type="Proteomes" id="UP001486888">
    <property type="component" value="Chromosome"/>
</dbReference>
<evidence type="ECO:0000313" key="3">
    <source>
        <dbReference type="EMBL" id="XAO46489.1"/>
    </source>
</evidence>
<dbReference type="PANTHER" id="PTHR21666">
    <property type="entry name" value="PEPTIDASE-RELATED"/>
    <property type="match status" value="1"/>
</dbReference>
<dbReference type="EMBL" id="CP125942">
    <property type="protein sequence ID" value="XAO46489.1"/>
    <property type="molecule type" value="Genomic_DNA"/>
</dbReference>
<dbReference type="Pfam" id="PF01551">
    <property type="entry name" value="Peptidase_M23"/>
    <property type="match status" value="1"/>
</dbReference>
<keyword evidence="1" id="KW-0732">Signal</keyword>
<dbReference type="KEGG" id="gey:QMQ05_02850"/>
<evidence type="ECO:0000259" key="2">
    <source>
        <dbReference type="Pfam" id="PF01551"/>
    </source>
</evidence>
<sequence length="349" mass="35936">MVETKTAGRRRAADTEVDAITEIAASATQRTSGRRASRAAATVPTIAPVKPVNANFVGRRFDSMQRYGVAPTQADLAPKTADSNVVAFPSAIEVQATSQAPSQVASNVEFIANVKSNARKPSRLGFAHKVAAVAAVSGLALAVAAPQLSGNTIEEDKAVAAAAERTATSAVVDVKAPGNAAELSVERAALSSKLNPQVKSEEKFSDIMTASGGDITSIKETAGLLSAPVTSQRITSTFGHRKNPTGAGYMIHSGTDYGVPSGTKVYAAADGVVEVAGWAGHSGNRVTLDHGSGLETGYSHNSKVLVKVGDHVKRGDVIALSGTTGNSTGPHVHFEVIVDGQFKDPAGWL</sequence>
<dbReference type="EC" id="3.4.-.-" evidence="3"/>
<organism evidence="3 4">
    <name type="scientific">Glutamicibacter ectropisis</name>
    <dbReference type="NCBI Taxonomy" id="3046593"/>
    <lineage>
        <taxon>Bacteria</taxon>
        <taxon>Bacillati</taxon>
        <taxon>Actinomycetota</taxon>
        <taxon>Actinomycetes</taxon>
        <taxon>Micrococcales</taxon>
        <taxon>Micrococcaceae</taxon>
        <taxon>Glutamicibacter</taxon>
    </lineage>
</organism>
<dbReference type="AlphaFoldDB" id="A0AAU6WFN3"/>
<reference evidence="3 4" key="1">
    <citation type="submission" date="2023-05" db="EMBL/GenBank/DDBJ databases">
        <title>Glutamicibacter sp. B1, complete genome.</title>
        <authorList>
            <person name="Long Y.H."/>
            <person name="Fang T."/>
            <person name="Li X.Y."/>
        </authorList>
    </citation>
    <scope>NUCLEOTIDE SEQUENCE [LARGE SCALE GENOMIC DNA]</scope>
    <source>
        <strain evidence="3 4">B1</strain>
    </source>
</reference>
<dbReference type="GO" id="GO:0004222">
    <property type="term" value="F:metalloendopeptidase activity"/>
    <property type="evidence" value="ECO:0007669"/>
    <property type="project" value="TreeGrafter"/>
</dbReference>
<dbReference type="RefSeq" id="WP_345472840.1">
    <property type="nucleotide sequence ID" value="NZ_CP125942.1"/>
</dbReference>
<proteinExistence type="predicted"/>
<dbReference type="SUPFAM" id="SSF51261">
    <property type="entry name" value="Duplicated hybrid motif"/>
    <property type="match status" value="1"/>
</dbReference>
<evidence type="ECO:0000313" key="4">
    <source>
        <dbReference type="Proteomes" id="UP001486888"/>
    </source>
</evidence>
<name>A0AAU6WFN3_9MICC</name>
<gene>
    <name evidence="3" type="ORF">QMQ05_02850</name>
</gene>
<keyword evidence="3" id="KW-0378">Hydrolase</keyword>
<dbReference type="PANTHER" id="PTHR21666:SF289">
    <property type="entry name" value="L-ALA--D-GLU ENDOPEPTIDASE"/>
    <property type="match status" value="1"/>
</dbReference>
<dbReference type="InterPro" id="IPR050570">
    <property type="entry name" value="Cell_wall_metabolism_enzyme"/>
</dbReference>
<dbReference type="CDD" id="cd12797">
    <property type="entry name" value="M23_peptidase"/>
    <property type="match status" value="1"/>
</dbReference>
<protein>
    <submittedName>
        <fullName evidence="3">M23 family metallopeptidase</fullName>
        <ecNumber evidence="3">3.4.-.-</ecNumber>
    </submittedName>
</protein>
<dbReference type="Gene3D" id="2.70.70.10">
    <property type="entry name" value="Glucose Permease (Domain IIA)"/>
    <property type="match status" value="1"/>
</dbReference>
<dbReference type="InterPro" id="IPR016047">
    <property type="entry name" value="M23ase_b-sheet_dom"/>
</dbReference>
<feature type="domain" description="M23ase beta-sheet core" evidence="2">
    <location>
        <begin position="251"/>
        <end position="345"/>
    </location>
</feature>
<keyword evidence="4" id="KW-1185">Reference proteome</keyword>
<accession>A0AAU6WFN3</accession>
<evidence type="ECO:0000256" key="1">
    <source>
        <dbReference type="ARBA" id="ARBA00022729"/>
    </source>
</evidence>
<dbReference type="InterPro" id="IPR011055">
    <property type="entry name" value="Dup_hybrid_motif"/>
</dbReference>